<evidence type="ECO:0000256" key="2">
    <source>
        <dbReference type="ARBA" id="ARBA00023239"/>
    </source>
</evidence>
<keyword evidence="4" id="KW-1185">Reference proteome</keyword>
<dbReference type="GO" id="GO:0046872">
    <property type="term" value="F:metal ion binding"/>
    <property type="evidence" value="ECO:0007669"/>
    <property type="project" value="UniProtKB-KW"/>
</dbReference>
<name>A0A6L9S3Y0_9ACTN</name>
<dbReference type="AlphaFoldDB" id="A0A6L9S3Y0"/>
<accession>A0A6L9S3Y0</accession>
<keyword evidence="1" id="KW-0479">Metal-binding</keyword>
<gene>
    <name evidence="3" type="ORF">G1H10_04255</name>
</gene>
<organism evidence="3 4">
    <name type="scientific">Phytoactinopolyspora halotolerans</name>
    <dbReference type="NCBI Taxonomy" id="1981512"/>
    <lineage>
        <taxon>Bacteria</taxon>
        <taxon>Bacillati</taxon>
        <taxon>Actinomycetota</taxon>
        <taxon>Actinomycetes</taxon>
        <taxon>Jiangellales</taxon>
        <taxon>Jiangellaceae</taxon>
        <taxon>Phytoactinopolyspora</taxon>
    </lineage>
</organism>
<evidence type="ECO:0000313" key="4">
    <source>
        <dbReference type="Proteomes" id="UP000475214"/>
    </source>
</evidence>
<evidence type="ECO:0000313" key="3">
    <source>
        <dbReference type="EMBL" id="NED99373.1"/>
    </source>
</evidence>
<sequence length="251" mass="25713">MYPGEPPGAWTRASVTIPETRPATPPTLVAAAHGTRDPGGPVVLEELLDQVRAQLPGVDVRIAYVDVIGPMLDEVLAEAGGAPVVVPMFLASGYHVRVDVPDAVETTGGRAVVTSALGPDDAVVAAVADRLREASGDELPDSVVLAAAGSSDESALGEVEAAAAKLSGLIDRDVVVGYITTATPTVEDAVESLRVAGHERVGIATYLLAPGLFLRRLDGMGADVVAPPIGVHPSVVDLVADRYRAAVGVPR</sequence>
<dbReference type="Pfam" id="PF01903">
    <property type="entry name" value="CbiX"/>
    <property type="match status" value="2"/>
</dbReference>
<protein>
    <submittedName>
        <fullName evidence="3">Sirohydrochlorin chelatase</fullName>
    </submittedName>
</protein>
<dbReference type="GO" id="GO:0016829">
    <property type="term" value="F:lyase activity"/>
    <property type="evidence" value="ECO:0007669"/>
    <property type="project" value="UniProtKB-KW"/>
</dbReference>
<comment type="caution">
    <text evidence="3">The sequence shown here is derived from an EMBL/GenBank/DDBJ whole genome shotgun (WGS) entry which is preliminary data.</text>
</comment>
<dbReference type="InterPro" id="IPR050963">
    <property type="entry name" value="Sirohydro_Cobaltochel/CbiX"/>
</dbReference>
<dbReference type="Proteomes" id="UP000475214">
    <property type="component" value="Unassembled WGS sequence"/>
</dbReference>
<dbReference type="PANTHER" id="PTHR33542:SF5">
    <property type="entry name" value="FERROCHELATASE CHE1"/>
    <property type="match status" value="1"/>
</dbReference>
<dbReference type="EMBL" id="JAAGOA010000002">
    <property type="protein sequence ID" value="NED99373.1"/>
    <property type="molecule type" value="Genomic_DNA"/>
</dbReference>
<evidence type="ECO:0000256" key="1">
    <source>
        <dbReference type="ARBA" id="ARBA00022723"/>
    </source>
</evidence>
<proteinExistence type="predicted"/>
<keyword evidence="2" id="KW-0456">Lyase</keyword>
<reference evidence="3 4" key="1">
    <citation type="submission" date="2020-02" db="EMBL/GenBank/DDBJ databases">
        <authorList>
            <person name="Li X.-J."/>
            <person name="Han X.-M."/>
        </authorList>
    </citation>
    <scope>NUCLEOTIDE SEQUENCE [LARGE SCALE GENOMIC DNA]</scope>
    <source>
        <strain evidence="3 4">CCTCC AB 2017055</strain>
    </source>
</reference>
<dbReference type="InterPro" id="IPR002762">
    <property type="entry name" value="CbiX-like"/>
</dbReference>
<dbReference type="Gene3D" id="3.40.50.1400">
    <property type="match status" value="2"/>
</dbReference>
<dbReference type="PANTHER" id="PTHR33542">
    <property type="entry name" value="SIROHYDROCHLORIN FERROCHELATASE, CHLOROPLASTIC"/>
    <property type="match status" value="1"/>
</dbReference>
<dbReference type="SUPFAM" id="SSF53800">
    <property type="entry name" value="Chelatase"/>
    <property type="match status" value="1"/>
</dbReference>
<dbReference type="CDD" id="cd03416">
    <property type="entry name" value="CbiX_SirB_N"/>
    <property type="match status" value="1"/>
</dbReference>